<gene>
    <name evidence="1" type="ORF">HID58_079794</name>
</gene>
<evidence type="ECO:0000313" key="1">
    <source>
        <dbReference type="EMBL" id="KAH0862583.1"/>
    </source>
</evidence>
<keyword evidence="2" id="KW-1185">Reference proteome</keyword>
<accession>A0ABQ7Y326</accession>
<evidence type="ECO:0000313" key="2">
    <source>
        <dbReference type="Proteomes" id="UP000824890"/>
    </source>
</evidence>
<sequence>MWLVLAISRRFRRVPFLVSKEVLRHSRLWGNIARLPASVLYDEYQQAGTRRRHSFYTPPPRLARAAPPTTWIRPDSIGTPTGRVLLMGIQQRLLAELFLLRNRVRDMAAQRDLLIWQVRASPRWELMKEWLEGRTEHWDPEEEYRQHLLWSEGLGRRPGEFFPISPRSIAESRVSAGPSFKMFYCFLSNLLFSE</sequence>
<protein>
    <submittedName>
        <fullName evidence="1">Uncharacterized protein</fullName>
    </submittedName>
</protein>
<comment type="caution">
    <text evidence="1">The sequence shown here is derived from an EMBL/GenBank/DDBJ whole genome shotgun (WGS) entry which is preliminary data.</text>
</comment>
<name>A0ABQ7Y326_BRANA</name>
<dbReference type="Proteomes" id="UP000824890">
    <property type="component" value="Unassembled WGS sequence"/>
</dbReference>
<organism evidence="1 2">
    <name type="scientific">Brassica napus</name>
    <name type="common">Rape</name>
    <dbReference type="NCBI Taxonomy" id="3708"/>
    <lineage>
        <taxon>Eukaryota</taxon>
        <taxon>Viridiplantae</taxon>
        <taxon>Streptophyta</taxon>
        <taxon>Embryophyta</taxon>
        <taxon>Tracheophyta</taxon>
        <taxon>Spermatophyta</taxon>
        <taxon>Magnoliopsida</taxon>
        <taxon>eudicotyledons</taxon>
        <taxon>Gunneridae</taxon>
        <taxon>Pentapetalae</taxon>
        <taxon>rosids</taxon>
        <taxon>malvids</taxon>
        <taxon>Brassicales</taxon>
        <taxon>Brassicaceae</taxon>
        <taxon>Brassiceae</taxon>
        <taxon>Brassica</taxon>
    </lineage>
</organism>
<reference evidence="1 2" key="1">
    <citation type="submission" date="2021-05" db="EMBL/GenBank/DDBJ databases">
        <title>Genome Assembly of Synthetic Allotetraploid Brassica napus Reveals Homoeologous Exchanges between Subgenomes.</title>
        <authorList>
            <person name="Davis J.T."/>
        </authorList>
    </citation>
    <scope>NUCLEOTIDE SEQUENCE [LARGE SCALE GENOMIC DNA]</scope>
    <source>
        <strain evidence="2">cv. Da-Ae</strain>
        <tissue evidence="1">Seedling</tissue>
    </source>
</reference>
<dbReference type="EMBL" id="JAGKQM010000018">
    <property type="protein sequence ID" value="KAH0862583.1"/>
    <property type="molecule type" value="Genomic_DNA"/>
</dbReference>
<proteinExistence type="predicted"/>